<name>A0A315ZQQ3_9FIRM</name>
<dbReference type="InterPro" id="IPR001547">
    <property type="entry name" value="Glyco_hydro_5"/>
</dbReference>
<evidence type="ECO:0000313" key="11">
    <source>
        <dbReference type="Proteomes" id="UP000254051"/>
    </source>
</evidence>
<evidence type="ECO:0000256" key="1">
    <source>
        <dbReference type="ARBA" id="ARBA00005641"/>
    </source>
</evidence>
<keyword evidence="8" id="KW-0472">Membrane</keyword>
<evidence type="ECO:0000256" key="8">
    <source>
        <dbReference type="SAM" id="Phobius"/>
    </source>
</evidence>
<keyword evidence="4" id="KW-0119">Carbohydrate metabolism</keyword>
<keyword evidence="8" id="KW-1133">Transmembrane helix</keyword>
<dbReference type="PANTHER" id="PTHR31297">
    <property type="entry name" value="GLUCAN ENDO-1,6-BETA-GLUCOSIDASE B"/>
    <property type="match status" value="1"/>
</dbReference>
<dbReference type="PANTHER" id="PTHR31297:SF41">
    <property type="entry name" value="ENDOGLUCANASE, PUTATIVE (AFU_ORTHOLOGUE AFUA_5G01830)-RELATED"/>
    <property type="match status" value="1"/>
</dbReference>
<dbReference type="AlphaFoldDB" id="A0A315ZQQ3"/>
<dbReference type="SUPFAM" id="SSF51445">
    <property type="entry name" value="(Trans)glycosidases"/>
    <property type="match status" value="1"/>
</dbReference>
<protein>
    <submittedName>
        <fullName evidence="10">Endoglucanase</fullName>
    </submittedName>
</protein>
<evidence type="ECO:0000256" key="4">
    <source>
        <dbReference type="ARBA" id="ARBA00023277"/>
    </source>
</evidence>
<evidence type="ECO:0000313" key="10">
    <source>
        <dbReference type="EMBL" id="SUQ16071.1"/>
    </source>
</evidence>
<evidence type="ECO:0000256" key="6">
    <source>
        <dbReference type="ARBA" id="ARBA00023326"/>
    </source>
</evidence>
<accession>A0A315ZQQ3</accession>
<evidence type="ECO:0000256" key="3">
    <source>
        <dbReference type="ARBA" id="ARBA00023001"/>
    </source>
</evidence>
<evidence type="ECO:0000259" key="9">
    <source>
        <dbReference type="Pfam" id="PF00150"/>
    </source>
</evidence>
<dbReference type="EMBL" id="UHJJ01000021">
    <property type="protein sequence ID" value="SUQ16071.1"/>
    <property type="molecule type" value="Genomic_DNA"/>
</dbReference>
<dbReference type="GO" id="GO:0030245">
    <property type="term" value="P:cellulose catabolic process"/>
    <property type="evidence" value="ECO:0007669"/>
    <property type="project" value="UniProtKB-KW"/>
</dbReference>
<evidence type="ECO:0000256" key="5">
    <source>
        <dbReference type="ARBA" id="ARBA00023295"/>
    </source>
</evidence>
<dbReference type="InterPro" id="IPR017853">
    <property type="entry name" value="GH"/>
</dbReference>
<keyword evidence="5 7" id="KW-0326">Glycosidase</keyword>
<evidence type="ECO:0000256" key="7">
    <source>
        <dbReference type="RuleBase" id="RU361153"/>
    </source>
</evidence>
<feature type="transmembrane region" description="Helical" evidence="8">
    <location>
        <begin position="12"/>
        <end position="29"/>
    </location>
</feature>
<gene>
    <name evidence="10" type="ORF">SAMN05216529_1215</name>
</gene>
<dbReference type="InterPro" id="IPR050386">
    <property type="entry name" value="Glycosyl_hydrolase_5"/>
</dbReference>
<comment type="similarity">
    <text evidence="1 7">Belongs to the glycosyl hydrolase 5 (cellulase A) family.</text>
</comment>
<keyword evidence="8" id="KW-0812">Transmembrane</keyword>
<keyword evidence="2 7" id="KW-0378">Hydrolase</keyword>
<keyword evidence="6" id="KW-0624">Polysaccharide degradation</keyword>
<evidence type="ECO:0000256" key="2">
    <source>
        <dbReference type="ARBA" id="ARBA00022801"/>
    </source>
</evidence>
<dbReference type="Pfam" id="PF00150">
    <property type="entry name" value="Cellulase"/>
    <property type="match status" value="1"/>
</dbReference>
<dbReference type="Gene3D" id="3.20.20.80">
    <property type="entry name" value="Glycosidases"/>
    <property type="match status" value="1"/>
</dbReference>
<proteinExistence type="inferred from homology"/>
<keyword evidence="11" id="KW-1185">Reference proteome</keyword>
<dbReference type="GO" id="GO:0008422">
    <property type="term" value="F:beta-glucosidase activity"/>
    <property type="evidence" value="ECO:0007669"/>
    <property type="project" value="TreeGrafter"/>
</dbReference>
<feature type="domain" description="Glycoside hydrolase family 5" evidence="9">
    <location>
        <begin position="64"/>
        <end position="335"/>
    </location>
</feature>
<organism evidence="10 11">
    <name type="scientific">Faecalicatena contorta</name>
    <dbReference type="NCBI Taxonomy" id="39482"/>
    <lineage>
        <taxon>Bacteria</taxon>
        <taxon>Bacillati</taxon>
        <taxon>Bacillota</taxon>
        <taxon>Clostridia</taxon>
        <taxon>Lachnospirales</taxon>
        <taxon>Lachnospiraceae</taxon>
        <taxon>Faecalicatena</taxon>
    </lineage>
</organism>
<dbReference type="GO" id="GO:0009986">
    <property type="term" value="C:cell surface"/>
    <property type="evidence" value="ECO:0007669"/>
    <property type="project" value="TreeGrafter"/>
</dbReference>
<dbReference type="PROSITE" id="PS00659">
    <property type="entry name" value="GLYCOSYL_HYDROL_F5"/>
    <property type="match status" value="1"/>
</dbReference>
<dbReference type="InterPro" id="IPR018087">
    <property type="entry name" value="Glyco_hydro_5_CS"/>
</dbReference>
<reference evidence="11" key="1">
    <citation type="submission" date="2017-07" db="EMBL/GenBank/DDBJ databases">
        <authorList>
            <person name="Varghese N."/>
            <person name="Submissions S."/>
        </authorList>
    </citation>
    <scope>NUCLEOTIDE SEQUENCE [LARGE SCALE GENOMIC DNA]</scope>
    <source>
        <strain evidence="11">NLAE-zl-C134</strain>
    </source>
</reference>
<dbReference type="GO" id="GO:0005576">
    <property type="term" value="C:extracellular region"/>
    <property type="evidence" value="ECO:0007669"/>
    <property type="project" value="TreeGrafter"/>
</dbReference>
<keyword evidence="3" id="KW-0136">Cellulose degradation</keyword>
<dbReference type="Proteomes" id="UP000254051">
    <property type="component" value="Unassembled WGS sequence"/>
</dbReference>
<sequence>MIKQMARYRWFWSSVILLAFLLIFMWWRWQTTESLRFVRNLGVGFNLGNTLDVHDLHFDTNQPSDFEIYWGNPVTTKEMIADIKEAGFDVLRIPVSWEEHLDENGAVHKEWMDRVQQLVDYAISEDLYVIINAHHDSWYTPDDAHLDSARKRMSQLWSQISQRFAAYDERLLFESMNEPRLIGTAEEWTVGTPRAREIVNELNEIFVRTVRKSGGMNEKRYLLLPTYCARIETATLEDFRLPQDKRLILSVHLYVPFDFALNPTGTQYFSSDDTLAVDQIFKDLNRLLISKNIPAIITEFGAVDKKNEHERSVWVHHILGQARKSGISCIWWDAGGPPEEGKPYPLYNRVARQWLFPDLLKTLTGRAEKERGP</sequence>